<dbReference type="GO" id="GO:0006508">
    <property type="term" value="P:proteolysis"/>
    <property type="evidence" value="ECO:0007669"/>
    <property type="project" value="UniProtKB-KW"/>
</dbReference>
<dbReference type="Gene3D" id="1.10.238.10">
    <property type="entry name" value="EF-hand"/>
    <property type="match status" value="1"/>
</dbReference>
<dbReference type="InParanoid" id="A0A6P7JM99"/>
<dbReference type="InterPro" id="IPR000169">
    <property type="entry name" value="Pept_cys_AS"/>
</dbReference>
<gene>
    <name evidence="12" type="primary">LOC114446488</name>
</gene>
<sequence>MTSTCIRLIHSFYESGGEGSLSNLMVKFKGQDYRQLKEAPLREGRKFVDEKFPANLSSLGKLENMTAEQMRGFKWLRPPVSNCWFLSSIGVLNPWWHKWCLWNKVSRVCLKPLDIMFETSTSIINLRYQDGSEGSPSNPTKFKNQDYAQLKDNSLRGGQLFVDSSFPPELSSLGDLKILKKTEPPVTWLRPADILKAQNRKPKPVFLYEGASRFDFGQGDVGDCWFLAAISTLTFQEKLLAQVVPMEQTFDNNYAGIFHFRFWRFGKWVDVVIDDLLPTRNKNFLSVKFKGSNEFWAPLLEKAYAKVCGSYADMDAGWSTEAFKDFTGGVSMMYDLKDAQTCEEMWLSLTRATSCKSMMCCSTDSKKDSLENSVSETGLVYKHAYSVTGVTEVTYTEMESQSKQMLVRVMNPWGKQEWSRQWSDESDMWQKVSPEDREKCDIRNDGEFWMPLEDFCHYFRVLYICCENPNFLDGDLTCQWKSMSYDGSWVAGGNAGADFATNPQYRVQVAVINKQESNDHNVLLSLMQVPQQGHRKQEEYYTMKLQVYKVPPGTPQGRLPSSIFKKPLPSQSTKNLSLKKEREIVKVYSLEPGEYVIVPSIKDVPQTNTEFVLTVYTKADAKTIPTGAKEETIFDVFNHYADQNSELSHRQLQKLLNDRFPHGTFDLDTCRSMIAMVDQDQRMTMTITEFSALWKKIEEYKNLFYRSDTNKNGALSDQEIQNAIKAAGMDVNDATVKMMISRYSDSGSTILENFISLMVRLDKMSSVFNNNSTDGVITFNRDEWSNIFMYN</sequence>
<dbReference type="Pfam" id="PF00648">
    <property type="entry name" value="Peptidase_C2"/>
    <property type="match status" value="1"/>
</dbReference>
<dbReference type="CDD" id="cd00044">
    <property type="entry name" value="CysPc"/>
    <property type="match status" value="1"/>
</dbReference>
<dbReference type="SUPFAM" id="SSF54001">
    <property type="entry name" value="Cysteine proteinases"/>
    <property type="match status" value="2"/>
</dbReference>
<name>A0A6P7JM99_9TELE</name>
<dbReference type="InterPro" id="IPR022682">
    <property type="entry name" value="Calpain_domain_III"/>
</dbReference>
<keyword evidence="6" id="KW-0106">Calcium</keyword>
<protein>
    <submittedName>
        <fullName evidence="12">Calpain-1 catalytic subunit-like</fullName>
    </submittedName>
</protein>
<dbReference type="AlphaFoldDB" id="A0A6P7JM99"/>
<dbReference type="SUPFAM" id="SSF47473">
    <property type="entry name" value="EF-hand"/>
    <property type="match status" value="1"/>
</dbReference>
<dbReference type="GO" id="GO:0005509">
    <property type="term" value="F:calcium ion binding"/>
    <property type="evidence" value="ECO:0007669"/>
    <property type="project" value="InterPro"/>
</dbReference>
<evidence type="ECO:0000256" key="1">
    <source>
        <dbReference type="ARBA" id="ARBA00007623"/>
    </source>
</evidence>
<evidence type="ECO:0000259" key="10">
    <source>
        <dbReference type="PROSITE" id="PS50222"/>
    </source>
</evidence>
<evidence type="ECO:0000256" key="5">
    <source>
        <dbReference type="ARBA" id="ARBA00022807"/>
    </source>
</evidence>
<keyword evidence="4 8" id="KW-0378">Hydrolase</keyword>
<dbReference type="GeneID" id="114446488"/>
<dbReference type="GO" id="GO:0004198">
    <property type="term" value="F:calcium-dependent cysteine-type endopeptidase activity"/>
    <property type="evidence" value="ECO:0007669"/>
    <property type="project" value="InterPro"/>
</dbReference>
<dbReference type="InterPro" id="IPR022683">
    <property type="entry name" value="Calpain_III"/>
</dbReference>
<dbReference type="InterPro" id="IPR011992">
    <property type="entry name" value="EF-hand-dom_pair"/>
</dbReference>
<evidence type="ECO:0000259" key="9">
    <source>
        <dbReference type="PROSITE" id="PS50203"/>
    </source>
</evidence>
<comment type="similarity">
    <text evidence="1">Belongs to the peptidase C2 family.</text>
</comment>
<evidence type="ECO:0000256" key="3">
    <source>
        <dbReference type="ARBA" id="ARBA00022723"/>
    </source>
</evidence>
<evidence type="ECO:0000256" key="2">
    <source>
        <dbReference type="ARBA" id="ARBA00022670"/>
    </source>
</evidence>
<dbReference type="CDD" id="cd16195">
    <property type="entry name" value="EFh_PEF_CAPN13_14"/>
    <property type="match status" value="1"/>
</dbReference>
<dbReference type="Gene3D" id="3.90.70.10">
    <property type="entry name" value="Cysteine proteinases"/>
    <property type="match status" value="1"/>
</dbReference>
<keyword evidence="3" id="KW-0479">Metal-binding</keyword>
<dbReference type="PROSITE" id="PS50203">
    <property type="entry name" value="CALPAIN_CAT"/>
    <property type="match status" value="1"/>
</dbReference>
<dbReference type="InterPro" id="IPR022684">
    <property type="entry name" value="Calpain_cysteine_protease"/>
</dbReference>
<feature type="active site" evidence="7 8">
    <location>
        <position position="411"/>
    </location>
</feature>
<dbReference type="PANTHER" id="PTHR10183:SF302">
    <property type="entry name" value="CALPAIN-14"/>
    <property type="match status" value="1"/>
</dbReference>
<accession>A0A6P7JM99</accession>
<feature type="active site" evidence="7 8">
    <location>
        <position position="224"/>
    </location>
</feature>
<dbReference type="InterPro" id="IPR038765">
    <property type="entry name" value="Papain-like_cys_pep_sf"/>
</dbReference>
<evidence type="ECO:0000313" key="12">
    <source>
        <dbReference type="RefSeq" id="XP_028277933.1"/>
    </source>
</evidence>
<organism evidence="11 12">
    <name type="scientific">Parambassis ranga</name>
    <name type="common">Indian glassy fish</name>
    <dbReference type="NCBI Taxonomy" id="210632"/>
    <lineage>
        <taxon>Eukaryota</taxon>
        <taxon>Metazoa</taxon>
        <taxon>Chordata</taxon>
        <taxon>Craniata</taxon>
        <taxon>Vertebrata</taxon>
        <taxon>Euteleostomi</taxon>
        <taxon>Actinopterygii</taxon>
        <taxon>Neopterygii</taxon>
        <taxon>Teleostei</taxon>
        <taxon>Neoteleostei</taxon>
        <taxon>Acanthomorphata</taxon>
        <taxon>Ovalentaria</taxon>
        <taxon>Ambassidae</taxon>
        <taxon>Parambassis</taxon>
    </lineage>
</organism>
<dbReference type="Pfam" id="PF01067">
    <property type="entry name" value="Calpain_III"/>
    <property type="match status" value="1"/>
</dbReference>
<dbReference type="Proteomes" id="UP000515145">
    <property type="component" value="Chromosome 14"/>
</dbReference>
<dbReference type="InterPro" id="IPR018247">
    <property type="entry name" value="EF_Hand_1_Ca_BS"/>
</dbReference>
<evidence type="ECO:0000256" key="4">
    <source>
        <dbReference type="ARBA" id="ARBA00022801"/>
    </source>
</evidence>
<dbReference type="SUPFAM" id="SSF49758">
    <property type="entry name" value="Calpain large subunit, middle domain (domain III)"/>
    <property type="match status" value="1"/>
</dbReference>
<evidence type="ECO:0000256" key="7">
    <source>
        <dbReference type="PIRSR" id="PIRSR622684-1"/>
    </source>
</evidence>
<dbReference type="PROSITE" id="PS00139">
    <property type="entry name" value="THIOL_PROTEASE_CYS"/>
    <property type="match status" value="1"/>
</dbReference>
<feature type="domain" description="Calpain catalytic" evidence="9">
    <location>
        <begin position="160"/>
        <end position="468"/>
    </location>
</feature>
<dbReference type="InterPro" id="IPR002048">
    <property type="entry name" value="EF_hand_dom"/>
</dbReference>
<feature type="active site" evidence="7 8">
    <location>
        <position position="383"/>
    </location>
</feature>
<feature type="domain" description="EF-hand" evidence="10">
    <location>
        <begin position="695"/>
        <end position="730"/>
    </location>
</feature>
<dbReference type="SMART" id="SM00230">
    <property type="entry name" value="CysPc"/>
    <property type="match status" value="1"/>
</dbReference>
<keyword evidence="2 8" id="KW-0645">Protease</keyword>
<dbReference type="OrthoDB" id="424753at2759"/>
<dbReference type="PROSITE" id="PS50222">
    <property type="entry name" value="EF_HAND_2"/>
    <property type="match status" value="1"/>
</dbReference>
<evidence type="ECO:0000313" key="11">
    <source>
        <dbReference type="Proteomes" id="UP000515145"/>
    </source>
</evidence>
<keyword evidence="5 8" id="KW-0788">Thiol protease</keyword>
<dbReference type="PROSITE" id="PS00018">
    <property type="entry name" value="EF_HAND_1"/>
    <property type="match status" value="1"/>
</dbReference>
<reference evidence="12" key="1">
    <citation type="submission" date="2025-08" db="UniProtKB">
        <authorList>
            <consortium name="RefSeq"/>
        </authorList>
    </citation>
    <scope>IDENTIFICATION</scope>
</reference>
<dbReference type="InterPro" id="IPR036213">
    <property type="entry name" value="Calpain_III_sf"/>
</dbReference>
<dbReference type="FunFam" id="3.90.70.10:FF:000054">
    <property type="entry name" value="Calpain 14"/>
    <property type="match status" value="1"/>
</dbReference>
<dbReference type="PANTHER" id="PTHR10183">
    <property type="entry name" value="CALPAIN"/>
    <property type="match status" value="1"/>
</dbReference>
<keyword evidence="11" id="KW-1185">Reference proteome</keyword>
<dbReference type="RefSeq" id="XP_028277933.1">
    <property type="nucleotide sequence ID" value="XM_028422132.1"/>
</dbReference>
<dbReference type="InterPro" id="IPR001300">
    <property type="entry name" value="Peptidase_C2_calpain_cat"/>
</dbReference>
<dbReference type="GO" id="GO:0005737">
    <property type="term" value="C:cytoplasm"/>
    <property type="evidence" value="ECO:0007669"/>
    <property type="project" value="TreeGrafter"/>
</dbReference>
<dbReference type="PRINTS" id="PR00704">
    <property type="entry name" value="CALPAIN"/>
</dbReference>
<dbReference type="SMART" id="SM00720">
    <property type="entry name" value="calpain_III"/>
    <property type="match status" value="1"/>
</dbReference>
<proteinExistence type="inferred from homology"/>
<evidence type="ECO:0000256" key="6">
    <source>
        <dbReference type="ARBA" id="ARBA00022837"/>
    </source>
</evidence>
<dbReference type="Gene3D" id="2.60.120.380">
    <property type="match status" value="1"/>
</dbReference>
<evidence type="ECO:0000256" key="8">
    <source>
        <dbReference type="PROSITE-ProRule" id="PRU00239"/>
    </source>
</evidence>